<accession>A0A165DW04</accession>
<dbReference type="InParanoid" id="A0A165DW04"/>
<feature type="compositionally biased region" description="Basic and acidic residues" evidence="1">
    <location>
        <begin position="52"/>
        <end position="67"/>
    </location>
</feature>
<feature type="region of interest" description="Disordered" evidence="1">
    <location>
        <begin position="1"/>
        <end position="108"/>
    </location>
</feature>
<dbReference type="EMBL" id="KV426187">
    <property type="protein sequence ID" value="KZV85492.1"/>
    <property type="molecule type" value="Genomic_DNA"/>
</dbReference>
<evidence type="ECO:0000313" key="3">
    <source>
        <dbReference type="Proteomes" id="UP000077266"/>
    </source>
</evidence>
<sequence length="304" mass="33811">MKPSREMTPLFAESAATSARASPLTVSDNDISVSSNQKFQGPSTSRPVATGTREHSFTEEARTHVTPEQEGGSTDQNEDEAPSHPAGHETQPNETSAPAQGARARRAAREVTYEILHAPPELVSAFKDARAKYHEAIFAWWHRKPRRKGETPTDDDWERVKRDPKVQEAGRVLDALDAELSRAGSLVRISTLKNDRTVQRQIRVEERQLDKEFYARQAEENGTIPYERPSKRRKLVDGQDGRRSAEIGTDDVTSARSAESGGHPKARSRDQSPEHTDGVRTREGSARRSLRGKAASETQARTLD</sequence>
<keyword evidence="3" id="KW-1185">Reference proteome</keyword>
<feature type="compositionally biased region" description="Basic and acidic residues" evidence="1">
    <location>
        <begin position="235"/>
        <end position="245"/>
    </location>
</feature>
<feature type="region of interest" description="Disordered" evidence="1">
    <location>
        <begin position="145"/>
        <end position="164"/>
    </location>
</feature>
<evidence type="ECO:0000313" key="2">
    <source>
        <dbReference type="EMBL" id="KZV85492.1"/>
    </source>
</evidence>
<feature type="region of interest" description="Disordered" evidence="1">
    <location>
        <begin position="216"/>
        <end position="304"/>
    </location>
</feature>
<organism evidence="2 3">
    <name type="scientific">Exidia glandulosa HHB12029</name>
    <dbReference type="NCBI Taxonomy" id="1314781"/>
    <lineage>
        <taxon>Eukaryota</taxon>
        <taxon>Fungi</taxon>
        <taxon>Dikarya</taxon>
        <taxon>Basidiomycota</taxon>
        <taxon>Agaricomycotina</taxon>
        <taxon>Agaricomycetes</taxon>
        <taxon>Auriculariales</taxon>
        <taxon>Exidiaceae</taxon>
        <taxon>Exidia</taxon>
    </lineage>
</organism>
<dbReference type="Proteomes" id="UP000077266">
    <property type="component" value="Unassembled WGS sequence"/>
</dbReference>
<name>A0A165DW04_EXIGL</name>
<evidence type="ECO:0000256" key="1">
    <source>
        <dbReference type="SAM" id="MobiDB-lite"/>
    </source>
</evidence>
<reference evidence="2 3" key="1">
    <citation type="journal article" date="2016" name="Mol. Biol. Evol.">
        <title>Comparative Genomics of Early-Diverging Mushroom-Forming Fungi Provides Insights into the Origins of Lignocellulose Decay Capabilities.</title>
        <authorList>
            <person name="Nagy L.G."/>
            <person name="Riley R."/>
            <person name="Tritt A."/>
            <person name="Adam C."/>
            <person name="Daum C."/>
            <person name="Floudas D."/>
            <person name="Sun H."/>
            <person name="Yadav J.S."/>
            <person name="Pangilinan J."/>
            <person name="Larsson K.H."/>
            <person name="Matsuura K."/>
            <person name="Barry K."/>
            <person name="Labutti K."/>
            <person name="Kuo R."/>
            <person name="Ohm R.A."/>
            <person name="Bhattacharya S.S."/>
            <person name="Shirouzu T."/>
            <person name="Yoshinaga Y."/>
            <person name="Martin F.M."/>
            <person name="Grigoriev I.V."/>
            <person name="Hibbett D.S."/>
        </authorList>
    </citation>
    <scope>NUCLEOTIDE SEQUENCE [LARGE SCALE GENOMIC DNA]</scope>
    <source>
        <strain evidence="2 3">HHB12029</strain>
    </source>
</reference>
<gene>
    <name evidence="2" type="ORF">EXIGLDRAFT_841470</name>
</gene>
<dbReference type="AlphaFoldDB" id="A0A165DW04"/>
<feature type="compositionally biased region" description="Polar residues" evidence="1">
    <location>
        <begin position="15"/>
        <end position="47"/>
    </location>
</feature>
<feature type="compositionally biased region" description="Basic and acidic residues" evidence="1">
    <location>
        <begin position="267"/>
        <end position="286"/>
    </location>
</feature>
<protein>
    <submittedName>
        <fullName evidence="2">Uncharacterized protein</fullName>
    </submittedName>
</protein>
<proteinExistence type="predicted"/>
<dbReference type="OrthoDB" id="3309489at2759"/>